<dbReference type="InterPro" id="IPR037401">
    <property type="entry name" value="SnoaL-like"/>
</dbReference>
<accession>A0A1C4XWA1</accession>
<evidence type="ECO:0000259" key="1">
    <source>
        <dbReference type="Pfam" id="PF12680"/>
    </source>
</evidence>
<organism evidence="2 3">
    <name type="scientific">Micromonospora coriariae</name>
    <dbReference type="NCBI Taxonomy" id="285665"/>
    <lineage>
        <taxon>Bacteria</taxon>
        <taxon>Bacillati</taxon>
        <taxon>Actinomycetota</taxon>
        <taxon>Actinomycetes</taxon>
        <taxon>Micromonosporales</taxon>
        <taxon>Micromonosporaceae</taxon>
        <taxon>Micromonospora</taxon>
    </lineage>
</organism>
<keyword evidence="3" id="KW-1185">Reference proteome</keyword>
<dbReference type="EMBL" id="LT607412">
    <property type="protein sequence ID" value="SCF12755.1"/>
    <property type="molecule type" value="Genomic_DNA"/>
</dbReference>
<dbReference type="AlphaFoldDB" id="A0A1C4XWA1"/>
<dbReference type="Proteomes" id="UP000198243">
    <property type="component" value="Chromosome I"/>
</dbReference>
<dbReference type="InterPro" id="IPR032710">
    <property type="entry name" value="NTF2-like_dom_sf"/>
</dbReference>
<dbReference type="Pfam" id="PF12680">
    <property type="entry name" value="SnoaL_2"/>
    <property type="match status" value="1"/>
</dbReference>
<dbReference type="SUPFAM" id="SSF54427">
    <property type="entry name" value="NTF2-like"/>
    <property type="match status" value="1"/>
</dbReference>
<protein>
    <submittedName>
        <fullName evidence="2">SnoaL-like domain-containing protein</fullName>
    </submittedName>
</protein>
<evidence type="ECO:0000313" key="3">
    <source>
        <dbReference type="Proteomes" id="UP000198243"/>
    </source>
</evidence>
<dbReference type="Gene3D" id="3.10.450.50">
    <property type="match status" value="1"/>
</dbReference>
<proteinExistence type="predicted"/>
<dbReference type="OrthoDB" id="3257148at2"/>
<evidence type="ECO:0000313" key="2">
    <source>
        <dbReference type="EMBL" id="SCF12755.1"/>
    </source>
</evidence>
<gene>
    <name evidence="2" type="ORF">GA0070607_5867</name>
</gene>
<dbReference type="RefSeq" id="WP_089021026.1">
    <property type="nucleotide sequence ID" value="NZ_LT607412.1"/>
</dbReference>
<sequence>MTDKSPALQTALAYHEAWRTKDLDRAMSYIAADIVCDAPAGRIEGADAYRAFLAPFVQMLRDARMIAAFGDDQTALVMYDATTAPVPSAPGAECVTVKDGKITYSRFLFDRAPFQAARQ</sequence>
<feature type="domain" description="SnoaL-like" evidence="1">
    <location>
        <begin position="13"/>
        <end position="104"/>
    </location>
</feature>
<reference evidence="3" key="1">
    <citation type="submission" date="2016-06" db="EMBL/GenBank/DDBJ databases">
        <authorList>
            <person name="Varghese N."/>
            <person name="Submissions Spin"/>
        </authorList>
    </citation>
    <scope>NUCLEOTIDE SEQUENCE [LARGE SCALE GENOMIC DNA]</scope>
    <source>
        <strain evidence="3">DSM 44875</strain>
    </source>
</reference>
<name>A0A1C4XWA1_9ACTN</name>